<accession>W9PU73</accession>
<organism evidence="1">
    <name type="scientific">Fusarium oxysporum f. sp. pisi HDV247</name>
    <dbReference type="NCBI Taxonomy" id="1080344"/>
    <lineage>
        <taxon>Eukaryota</taxon>
        <taxon>Fungi</taxon>
        <taxon>Dikarya</taxon>
        <taxon>Ascomycota</taxon>
        <taxon>Pezizomycotina</taxon>
        <taxon>Sordariomycetes</taxon>
        <taxon>Hypocreomycetidae</taxon>
        <taxon>Hypocreales</taxon>
        <taxon>Nectriaceae</taxon>
        <taxon>Fusarium</taxon>
        <taxon>Fusarium oxysporum species complex</taxon>
    </lineage>
</organism>
<gene>
    <name evidence="1" type="ORF">FOVG_03924</name>
</gene>
<name>W9PU73_FUSOX</name>
<evidence type="ECO:0000313" key="1">
    <source>
        <dbReference type="EMBL" id="EXA46571.1"/>
    </source>
</evidence>
<reference evidence="1" key="2">
    <citation type="submission" date="2012-05" db="EMBL/GenBank/DDBJ databases">
        <title>Annotation of the Genome Sequence of Fusarium oxysporum HDV247.</title>
        <authorList>
            <consortium name="The Broad Institute Genomics Platform"/>
            <person name="Ma L.-J."/>
            <person name="Corby-Kistler H."/>
            <person name="Broz K."/>
            <person name="Gale L.R."/>
            <person name="Jonkers W."/>
            <person name="O'Donnell K."/>
            <person name="Ploetz R."/>
            <person name="Steinberg C."/>
            <person name="Schwartz D.C."/>
            <person name="VanEtten H."/>
            <person name="Zhou S."/>
            <person name="Young S.K."/>
            <person name="Zeng Q."/>
            <person name="Gargeya S."/>
            <person name="Fitzgerald M."/>
            <person name="Abouelleil A."/>
            <person name="Alvarado L."/>
            <person name="Chapman S.B."/>
            <person name="Gainer-Dewar J."/>
            <person name="Goldberg J."/>
            <person name="Griggs A."/>
            <person name="Gujja S."/>
            <person name="Hansen M."/>
            <person name="Howarth C."/>
            <person name="Imamovic A."/>
            <person name="Ireland A."/>
            <person name="Larimer J."/>
            <person name="McCowan C."/>
            <person name="Murphy C."/>
            <person name="Pearson M."/>
            <person name="Poon T.W."/>
            <person name="Priest M."/>
            <person name="Roberts A."/>
            <person name="Saif S."/>
            <person name="Shea T."/>
            <person name="Sykes S."/>
            <person name="Wortman J."/>
            <person name="Nusbaum C."/>
            <person name="Birren B."/>
        </authorList>
    </citation>
    <scope>NUCLEOTIDE SEQUENCE</scope>
    <source>
        <strain evidence="1">HDV247</strain>
    </source>
</reference>
<dbReference type="Proteomes" id="UP000030751">
    <property type="component" value="Unassembled WGS sequence"/>
</dbReference>
<dbReference type="EMBL" id="JH650970">
    <property type="protein sequence ID" value="EXA46571.1"/>
    <property type="molecule type" value="Genomic_DNA"/>
</dbReference>
<reference evidence="1" key="1">
    <citation type="submission" date="2011-10" db="EMBL/GenBank/DDBJ databases">
        <title>The Genome Sequence of Fusarium oxysporum HDV247.</title>
        <authorList>
            <consortium name="The Broad Institute Genome Sequencing Platform"/>
            <person name="Ma L.-J."/>
            <person name="Gale L.R."/>
            <person name="Schwartz D.C."/>
            <person name="Zhou S."/>
            <person name="Corby-Kistler H."/>
            <person name="Young S.K."/>
            <person name="Zeng Q."/>
            <person name="Gargeya S."/>
            <person name="Fitzgerald M."/>
            <person name="Haas B."/>
            <person name="Abouelleil A."/>
            <person name="Alvarado L."/>
            <person name="Arachchi H.M."/>
            <person name="Berlin A."/>
            <person name="Brown A."/>
            <person name="Chapman S.B."/>
            <person name="Chen Z."/>
            <person name="Dunbar C."/>
            <person name="Freedman E."/>
            <person name="Gearin G."/>
            <person name="Goldberg J."/>
            <person name="Griggs A."/>
            <person name="Gujja S."/>
            <person name="Heiman D."/>
            <person name="Howarth C."/>
            <person name="Larson L."/>
            <person name="Lui A."/>
            <person name="MacDonald P.J.P."/>
            <person name="Montmayeur A."/>
            <person name="Murphy C."/>
            <person name="Neiman D."/>
            <person name="Pearson M."/>
            <person name="Priest M."/>
            <person name="Roberts A."/>
            <person name="Saif S."/>
            <person name="Shea T."/>
            <person name="Shenoy N."/>
            <person name="Sisk P."/>
            <person name="Stolte C."/>
            <person name="Sykes S."/>
            <person name="Wortman J."/>
            <person name="Nusbaum C."/>
            <person name="Birren B."/>
        </authorList>
    </citation>
    <scope>NUCLEOTIDE SEQUENCE [LARGE SCALE GENOMIC DNA]</scope>
    <source>
        <strain evidence="1">HDV247</strain>
    </source>
</reference>
<sequence length="141" mass="16073">MAHHNFAVIYRKTSITKAWAVSHIHILFNPTPSRNHTLTCCHLPMSLGKGSVSRICAVFLFCSPNHSFLKDPVRKRHVSLIRTGNIQNHYEAYLRSFRAMMLRLRNQLGTRIALLRPLPNLDFSVARKKAASICLLRTKGP</sequence>
<protein>
    <submittedName>
        <fullName evidence="1">Uncharacterized protein</fullName>
    </submittedName>
</protein>
<dbReference type="HOGENOM" id="CLU_1825359_0_0_1"/>
<proteinExistence type="predicted"/>
<dbReference type="AlphaFoldDB" id="W9PU73"/>